<proteinExistence type="predicted"/>
<dbReference type="EMBL" id="CAJPWZ010001215">
    <property type="protein sequence ID" value="CAG2209863.1"/>
    <property type="molecule type" value="Genomic_DNA"/>
</dbReference>
<dbReference type="Proteomes" id="UP000683360">
    <property type="component" value="Unassembled WGS sequence"/>
</dbReference>
<dbReference type="OrthoDB" id="6122461at2759"/>
<evidence type="ECO:0000256" key="5">
    <source>
        <dbReference type="ARBA" id="ARBA00023136"/>
    </source>
</evidence>
<evidence type="ECO:0000313" key="8">
    <source>
        <dbReference type="EMBL" id="CAG2209863.1"/>
    </source>
</evidence>
<protein>
    <submittedName>
        <fullName evidence="8">Uncharacterized protein</fullName>
    </submittedName>
</protein>
<feature type="transmembrane region" description="Helical" evidence="6">
    <location>
        <begin position="671"/>
        <end position="694"/>
    </location>
</feature>
<dbReference type="AlphaFoldDB" id="A0A8S3RYL8"/>
<feature type="chain" id="PRO_5035731735" evidence="7">
    <location>
        <begin position="18"/>
        <end position="714"/>
    </location>
</feature>
<evidence type="ECO:0000256" key="1">
    <source>
        <dbReference type="ARBA" id="ARBA00004167"/>
    </source>
</evidence>
<evidence type="ECO:0000256" key="2">
    <source>
        <dbReference type="ARBA" id="ARBA00022692"/>
    </source>
</evidence>
<dbReference type="Gene3D" id="3.80.10.10">
    <property type="entry name" value="Ribonuclease Inhibitor"/>
    <property type="match status" value="3"/>
</dbReference>
<name>A0A8S3RYL8_MYTED</name>
<dbReference type="Pfam" id="PF13855">
    <property type="entry name" value="LRR_8"/>
    <property type="match status" value="1"/>
</dbReference>
<gene>
    <name evidence="8" type="ORF">MEDL_23988</name>
</gene>
<keyword evidence="3 7" id="KW-0732">Signal</keyword>
<organism evidence="8 9">
    <name type="scientific">Mytilus edulis</name>
    <name type="common">Blue mussel</name>
    <dbReference type="NCBI Taxonomy" id="6550"/>
    <lineage>
        <taxon>Eukaryota</taxon>
        <taxon>Metazoa</taxon>
        <taxon>Spiralia</taxon>
        <taxon>Lophotrochozoa</taxon>
        <taxon>Mollusca</taxon>
        <taxon>Bivalvia</taxon>
        <taxon>Autobranchia</taxon>
        <taxon>Pteriomorphia</taxon>
        <taxon>Mytilida</taxon>
        <taxon>Mytiloidea</taxon>
        <taxon>Mytilidae</taxon>
        <taxon>Mytilinae</taxon>
        <taxon>Mytilus</taxon>
    </lineage>
</organism>
<keyword evidence="2 6" id="KW-0812">Transmembrane</keyword>
<dbReference type="GO" id="GO:0005886">
    <property type="term" value="C:plasma membrane"/>
    <property type="evidence" value="ECO:0007669"/>
    <property type="project" value="TreeGrafter"/>
</dbReference>
<dbReference type="SUPFAM" id="SSF52058">
    <property type="entry name" value="L domain-like"/>
    <property type="match status" value="2"/>
</dbReference>
<sequence>MEIIICIVFSLLSLTKSDRFNCLVLYRTADCTNRGLTSVPNDLPRYIISLDLNHNEIETLPNNTFKRYSMLLTIILDNNRLSVIETGAFSGIKRLLNLSIENNTVNFTEFNTNETFRSLKSLELFNIRQNLKTMEASWTYPYLGHLINLIYLYIDLTVNPNFTLVGVNKLTKLKIIRFEHCYLAEFKNTTFQDFPESVEEIYFGNINFLLPLISIVESDFLKPFPNLQVFSLCKMICSLSDALKIVYPFQHKSMQAVVLKQIGIPPGNSVVLTETMVAYLKNVCIKTLVLAENDIVGLAPNMLAAFHNAHCFNTIVLSGNRFSMVTRTNYGLFFALLNQLKNLEMLDFSYNPVKYNKIQYLNIPYVCGTNHLQSSVVKKLIHKFQTPTHVSGKHDHDYQCIYSKLQSNMQDKPHVTFALPNKLHTLRMSYYLSTDGLNNQRLTVKNVSNLRYLDFSYFQMNVFKGITFQGPVNLEHLDISGIDSKILLEKPFFNSITSVSTLIMRDANLGKLFRDSDLVSEIVSTVNKFDISGNNIWYMNEFTFSNSKTLKHLILANNILLEIPLAVTHIDTLEILDLRYNEVQLINETMRSWMESQNERTKNKFKVYLANNMFLCNCDSMEFIKWIVRSNLTFDFHSRNYTCQLSNGTITDTKTVYNEFHQLFVHCSNSVWLKVGLWSLFTFITTTIIVAITFNFRWRILLWIYAKSRKKTLS</sequence>
<dbReference type="PANTHER" id="PTHR24365">
    <property type="entry name" value="TOLL-LIKE RECEPTOR"/>
    <property type="match status" value="1"/>
</dbReference>
<dbReference type="InterPro" id="IPR001611">
    <property type="entry name" value="Leu-rich_rpt"/>
</dbReference>
<dbReference type="InterPro" id="IPR032675">
    <property type="entry name" value="LRR_dom_sf"/>
</dbReference>
<dbReference type="PANTHER" id="PTHR24365:SF541">
    <property type="entry name" value="PROTEIN TOLL-RELATED"/>
    <property type="match status" value="1"/>
</dbReference>
<comment type="subcellular location">
    <subcellularLocation>
        <location evidence="1">Membrane</location>
        <topology evidence="1">Single-pass membrane protein</topology>
    </subcellularLocation>
</comment>
<keyword evidence="5 6" id="KW-0472">Membrane</keyword>
<evidence type="ECO:0000256" key="7">
    <source>
        <dbReference type="SAM" id="SignalP"/>
    </source>
</evidence>
<evidence type="ECO:0000256" key="6">
    <source>
        <dbReference type="SAM" id="Phobius"/>
    </source>
</evidence>
<evidence type="ECO:0000256" key="3">
    <source>
        <dbReference type="ARBA" id="ARBA00022729"/>
    </source>
</evidence>
<dbReference type="GO" id="GO:0038023">
    <property type="term" value="F:signaling receptor activity"/>
    <property type="evidence" value="ECO:0007669"/>
    <property type="project" value="TreeGrafter"/>
</dbReference>
<feature type="signal peptide" evidence="7">
    <location>
        <begin position="1"/>
        <end position="17"/>
    </location>
</feature>
<keyword evidence="4 6" id="KW-1133">Transmembrane helix</keyword>
<evidence type="ECO:0000313" key="9">
    <source>
        <dbReference type="Proteomes" id="UP000683360"/>
    </source>
</evidence>
<accession>A0A8S3RYL8</accession>
<keyword evidence="9" id="KW-1185">Reference proteome</keyword>
<comment type="caution">
    <text evidence="8">The sequence shown here is derived from an EMBL/GenBank/DDBJ whole genome shotgun (WGS) entry which is preliminary data.</text>
</comment>
<dbReference type="GO" id="GO:0007165">
    <property type="term" value="P:signal transduction"/>
    <property type="evidence" value="ECO:0007669"/>
    <property type="project" value="TreeGrafter"/>
</dbReference>
<evidence type="ECO:0000256" key="4">
    <source>
        <dbReference type="ARBA" id="ARBA00022989"/>
    </source>
</evidence>
<reference evidence="8" key="1">
    <citation type="submission" date="2021-03" db="EMBL/GenBank/DDBJ databases">
        <authorList>
            <person name="Bekaert M."/>
        </authorList>
    </citation>
    <scope>NUCLEOTIDE SEQUENCE</scope>
</reference>